<protein>
    <submittedName>
        <fullName evidence="2">Uncharacterized protein</fullName>
    </submittedName>
</protein>
<dbReference type="RefSeq" id="WP_013923014.1">
    <property type="nucleotide sequence ID" value="NC_015696.1"/>
</dbReference>
<feature type="transmembrane region" description="Helical" evidence="1">
    <location>
        <begin position="89"/>
        <end position="111"/>
    </location>
</feature>
<gene>
    <name evidence="2" type="ordered locus">F7308_1254</name>
</gene>
<sequence>MLKDRIINFLKWFDTKDKAAIAFSLILGFCGFLFLILETILLKKDLMIIGIALLAMSGIFITMQNLIIKNYKEDMSFFRYRAENYESSIVIWKIFMIFILFGTFILITYFYSSLIKEFQKNYFDVFLMIPLTIFLALVYFFFQKRIYIAEVLHEEYSHKYSVELEYKKLLSENEQDKLEEFPTDELHKLWLRTLEINPANSIKVSKSKKMDIGSLEKISQIIKNIK</sequence>
<proteinExistence type="predicted"/>
<name>A0ABM5MAG8_FRAST</name>
<dbReference type="EMBL" id="CP002872">
    <property type="protein sequence ID" value="AEI36180.1"/>
    <property type="molecule type" value="Genomic_DNA"/>
</dbReference>
<accession>A0ABM5MAG8</accession>
<keyword evidence="1" id="KW-0472">Membrane</keyword>
<keyword evidence="3" id="KW-1185">Reference proteome</keyword>
<dbReference type="Proteomes" id="UP000000490">
    <property type="component" value="Chromosome"/>
</dbReference>
<evidence type="ECO:0000313" key="2">
    <source>
        <dbReference type="EMBL" id="AEI36180.1"/>
    </source>
</evidence>
<feature type="transmembrane region" description="Helical" evidence="1">
    <location>
        <begin position="20"/>
        <end position="41"/>
    </location>
</feature>
<keyword evidence="1" id="KW-1133">Transmembrane helix</keyword>
<organism evidence="2 3">
    <name type="scientific">Francisella salina</name>
    <dbReference type="NCBI Taxonomy" id="573569"/>
    <lineage>
        <taxon>Bacteria</taxon>
        <taxon>Pseudomonadati</taxon>
        <taxon>Pseudomonadota</taxon>
        <taxon>Gammaproteobacteria</taxon>
        <taxon>Thiotrichales</taxon>
        <taxon>Francisellaceae</taxon>
        <taxon>Francisella</taxon>
    </lineage>
</organism>
<keyword evidence="1" id="KW-0812">Transmembrane</keyword>
<feature type="transmembrane region" description="Helical" evidence="1">
    <location>
        <begin position="47"/>
        <end position="68"/>
    </location>
</feature>
<evidence type="ECO:0000313" key="3">
    <source>
        <dbReference type="Proteomes" id="UP000000490"/>
    </source>
</evidence>
<feature type="transmembrane region" description="Helical" evidence="1">
    <location>
        <begin position="123"/>
        <end position="142"/>
    </location>
</feature>
<evidence type="ECO:0000256" key="1">
    <source>
        <dbReference type="SAM" id="Phobius"/>
    </source>
</evidence>
<reference evidence="2" key="1">
    <citation type="submission" date="2011-05" db="EMBL/GenBank/DDBJ databases">
        <authorList>
            <person name="Kuske C.R."/>
            <person name="Challacombe J.F."/>
            <person name="Siddaramappa S."/>
            <person name="Petersen J.M."/>
            <person name="Bruce D.C."/>
        </authorList>
    </citation>
    <scope>NUCLEOTIDE SEQUENCE</scope>
    <source>
        <strain evidence="2">TX077308</strain>
    </source>
</reference>